<keyword evidence="3" id="KW-0677">Repeat</keyword>
<dbReference type="PROSITE" id="PS52027">
    <property type="entry name" value="ZF_C2HC_C3H"/>
    <property type="match status" value="1"/>
</dbReference>
<dbReference type="InterPro" id="IPR049899">
    <property type="entry name" value="Znf_C2HC_C3H"/>
</dbReference>
<evidence type="ECO:0000256" key="6">
    <source>
        <dbReference type="PROSITE-ProRule" id="PRU01371"/>
    </source>
</evidence>
<evidence type="ECO:0000256" key="2">
    <source>
        <dbReference type="ARBA" id="ARBA00022723"/>
    </source>
</evidence>
<dbReference type="Proteomes" id="UP000887581">
    <property type="component" value="Unplaced"/>
</dbReference>
<proteinExistence type="inferred from homology"/>
<evidence type="ECO:0000256" key="4">
    <source>
        <dbReference type="ARBA" id="ARBA00022771"/>
    </source>
</evidence>
<protein>
    <recommendedName>
        <fullName evidence="8">C2HC/C3H-type domain-containing protein</fullName>
    </recommendedName>
</protein>
<name>A0A915PE61_9BILA</name>
<keyword evidence="9" id="KW-1185">Reference proteome</keyword>
<feature type="region of interest" description="Disordered" evidence="7">
    <location>
        <begin position="109"/>
        <end position="246"/>
    </location>
</feature>
<keyword evidence="4 6" id="KW-0863">Zinc-finger</keyword>
<dbReference type="WBParaSite" id="sdigi.contig118.g4687.t1">
    <property type="protein sequence ID" value="sdigi.contig118.g4687.t1"/>
    <property type="gene ID" value="sdigi.contig118.g4687"/>
</dbReference>
<comment type="similarity">
    <text evidence="1">Belongs to the ZC2HC1 family.</text>
</comment>
<feature type="compositionally biased region" description="Basic and acidic residues" evidence="7">
    <location>
        <begin position="164"/>
        <end position="182"/>
    </location>
</feature>
<evidence type="ECO:0000256" key="3">
    <source>
        <dbReference type="ARBA" id="ARBA00022737"/>
    </source>
</evidence>
<accession>A0A915PE61</accession>
<sequence>MARTKRKIFDSGRQRATGSDITIDNVIKARREREMLGGTFPRPKTSWREKHETFVNAISVSKHDNCATHTGTPFAPITPIPNDYVKCDYCERRFNQAAAERHIPFCKTQSEKKRPIKIQKQSNATKIQTNNDSQISNASLNRTSRITSKKPDSHSVIPGRHSSRRSESTQRSFPIDHRREMSSSRIRNNSVTRSANKCTGQISNASEQEKINSSGSYQSNDGERVSRQLPATKKANKACGTTKKRM</sequence>
<dbReference type="GO" id="GO:0008270">
    <property type="term" value="F:zinc ion binding"/>
    <property type="evidence" value="ECO:0007669"/>
    <property type="project" value="UniProtKB-KW"/>
</dbReference>
<keyword evidence="2" id="KW-0479">Metal-binding</keyword>
<evidence type="ECO:0000259" key="8">
    <source>
        <dbReference type="PROSITE" id="PS52027"/>
    </source>
</evidence>
<reference evidence="10" key="1">
    <citation type="submission" date="2022-11" db="UniProtKB">
        <authorList>
            <consortium name="WormBaseParasite"/>
        </authorList>
    </citation>
    <scope>IDENTIFICATION</scope>
</reference>
<feature type="domain" description="C2HC/C3H-type" evidence="8">
    <location>
        <begin position="83"/>
        <end position="112"/>
    </location>
</feature>
<dbReference type="PANTHER" id="PTHR13555">
    <property type="entry name" value="C2H2 ZINC FINGER CGI-62-RELATED"/>
    <property type="match status" value="1"/>
</dbReference>
<feature type="compositionally biased region" description="Polar residues" evidence="7">
    <location>
        <begin position="183"/>
        <end position="220"/>
    </location>
</feature>
<evidence type="ECO:0000313" key="9">
    <source>
        <dbReference type="Proteomes" id="UP000887581"/>
    </source>
</evidence>
<dbReference type="AlphaFoldDB" id="A0A915PE61"/>
<dbReference type="InterPro" id="IPR026319">
    <property type="entry name" value="ZC2HC1A/B-like"/>
</dbReference>
<evidence type="ECO:0000256" key="5">
    <source>
        <dbReference type="ARBA" id="ARBA00022833"/>
    </source>
</evidence>
<dbReference type="PANTHER" id="PTHR13555:SF25">
    <property type="entry name" value="ZINC FINGER C2HC DOMAIN-CONTAINING PROTEIN 1A"/>
    <property type="match status" value="1"/>
</dbReference>
<organism evidence="9 10">
    <name type="scientific">Setaria digitata</name>
    <dbReference type="NCBI Taxonomy" id="48799"/>
    <lineage>
        <taxon>Eukaryota</taxon>
        <taxon>Metazoa</taxon>
        <taxon>Ecdysozoa</taxon>
        <taxon>Nematoda</taxon>
        <taxon>Chromadorea</taxon>
        <taxon>Rhabditida</taxon>
        <taxon>Spirurina</taxon>
        <taxon>Spiruromorpha</taxon>
        <taxon>Filarioidea</taxon>
        <taxon>Setariidae</taxon>
        <taxon>Setaria</taxon>
    </lineage>
</organism>
<keyword evidence="5" id="KW-0862">Zinc</keyword>
<evidence type="ECO:0000256" key="1">
    <source>
        <dbReference type="ARBA" id="ARBA00010843"/>
    </source>
</evidence>
<evidence type="ECO:0000313" key="10">
    <source>
        <dbReference type="WBParaSite" id="sdigi.contig118.g4687.t1"/>
    </source>
</evidence>
<feature type="compositionally biased region" description="Polar residues" evidence="7">
    <location>
        <begin position="119"/>
        <end position="146"/>
    </location>
</feature>
<evidence type="ECO:0000256" key="7">
    <source>
        <dbReference type="SAM" id="MobiDB-lite"/>
    </source>
</evidence>